<evidence type="ECO:0000256" key="1">
    <source>
        <dbReference type="SAM" id="MobiDB-lite"/>
    </source>
</evidence>
<dbReference type="AlphaFoldDB" id="A0A2W4ZTU0"/>
<evidence type="ECO:0000313" key="3">
    <source>
        <dbReference type="Proteomes" id="UP000249794"/>
    </source>
</evidence>
<reference evidence="2 3" key="2">
    <citation type="submission" date="2018-06" db="EMBL/GenBank/DDBJ databases">
        <title>Metagenomic assembly of (sub)arctic Cyanobacteria and their associated microbiome from non-axenic cultures.</title>
        <authorList>
            <person name="Baurain D."/>
        </authorList>
    </citation>
    <scope>NUCLEOTIDE SEQUENCE [LARGE SCALE GENOMIC DNA]</scope>
    <source>
        <strain evidence="2">ULC027bin1</strain>
    </source>
</reference>
<sequence>MPINFQENSGATGSATGNDSTSIGGEGVDAGAGTGVATGEGTGTGEGMFVAGTVGDSAGNSVSGSAVGTVGDSVAETVIDPIDLGKLLTTMTDPIKMLTPTIPPKIKAFVTTQAMTKNC</sequence>
<feature type="region of interest" description="Disordered" evidence="1">
    <location>
        <begin position="1"/>
        <end position="50"/>
    </location>
</feature>
<gene>
    <name evidence="2" type="ORF">DCF15_05765</name>
</gene>
<dbReference type="Proteomes" id="UP000249794">
    <property type="component" value="Unassembled WGS sequence"/>
</dbReference>
<organism evidence="2 3">
    <name type="scientific">Phormidesmis priestleyi</name>
    <dbReference type="NCBI Taxonomy" id="268141"/>
    <lineage>
        <taxon>Bacteria</taxon>
        <taxon>Bacillati</taxon>
        <taxon>Cyanobacteriota</taxon>
        <taxon>Cyanophyceae</taxon>
        <taxon>Leptolyngbyales</taxon>
        <taxon>Leptolyngbyaceae</taxon>
        <taxon>Phormidesmis</taxon>
    </lineage>
</organism>
<comment type="caution">
    <text evidence="2">The sequence shown here is derived from an EMBL/GenBank/DDBJ whole genome shotgun (WGS) entry which is preliminary data.</text>
</comment>
<dbReference type="EMBL" id="QBMP01000038">
    <property type="protein sequence ID" value="PZO58298.1"/>
    <property type="molecule type" value="Genomic_DNA"/>
</dbReference>
<accession>A0A2W4ZTU0</accession>
<proteinExistence type="predicted"/>
<protein>
    <submittedName>
        <fullName evidence="2">Uncharacterized protein</fullName>
    </submittedName>
</protein>
<name>A0A2W4ZTU0_9CYAN</name>
<reference evidence="3" key="1">
    <citation type="submission" date="2018-04" db="EMBL/GenBank/DDBJ databases">
        <authorList>
            <person name="Cornet L."/>
        </authorList>
    </citation>
    <scope>NUCLEOTIDE SEQUENCE [LARGE SCALE GENOMIC DNA]</scope>
</reference>
<feature type="compositionally biased region" description="Gly residues" evidence="1">
    <location>
        <begin position="24"/>
        <end position="46"/>
    </location>
</feature>
<evidence type="ECO:0000313" key="2">
    <source>
        <dbReference type="EMBL" id="PZO58298.1"/>
    </source>
</evidence>
<feature type="compositionally biased region" description="Polar residues" evidence="1">
    <location>
        <begin position="1"/>
        <end position="23"/>
    </location>
</feature>